<accession>A0A1Z4JA88</accession>
<dbReference type="PROSITE" id="PS50006">
    <property type="entry name" value="FHA_DOMAIN"/>
    <property type="match status" value="1"/>
</dbReference>
<sequence>MKELILTWNKGTMTRTLYSTHPGIAHPQLRIGRDPVTCDLVLPSITQEDLTVSKLHVEIYFAPPADQFYLRNLKGKSNPPKLYGNWVDDVPVPLDHDGELQLGRRVFQISVVLHTPIVIAPTAPADLKAEGAPTSALPLTCPHCASGYTYEEATKFNGRCPKDGFFLHGASIYIP</sequence>
<dbReference type="EMBL" id="AP018203">
    <property type="protein sequence ID" value="BAY53633.1"/>
    <property type="molecule type" value="Genomic_DNA"/>
</dbReference>
<reference evidence="2 3" key="1">
    <citation type="submission" date="2017-06" db="EMBL/GenBank/DDBJ databases">
        <title>Genome sequencing of cyanobaciteial culture collection at National Institute for Environmental Studies (NIES).</title>
        <authorList>
            <person name="Hirose Y."/>
            <person name="Shimura Y."/>
            <person name="Fujisawa T."/>
            <person name="Nakamura Y."/>
            <person name="Kawachi M."/>
        </authorList>
    </citation>
    <scope>NUCLEOTIDE SEQUENCE [LARGE SCALE GENOMIC DNA]</scope>
    <source>
        <strain evidence="2 3">NIES-2135</strain>
    </source>
</reference>
<protein>
    <recommendedName>
        <fullName evidence="1">FHA domain-containing protein</fullName>
    </recommendedName>
</protein>
<gene>
    <name evidence="2" type="ORF">NIES2135_04430</name>
</gene>
<keyword evidence="3" id="KW-1185">Reference proteome</keyword>
<feature type="domain" description="FHA" evidence="1">
    <location>
        <begin position="29"/>
        <end position="87"/>
    </location>
</feature>
<proteinExistence type="predicted"/>
<dbReference type="SUPFAM" id="SSF49879">
    <property type="entry name" value="SMAD/FHA domain"/>
    <property type="match status" value="1"/>
</dbReference>
<evidence type="ECO:0000313" key="2">
    <source>
        <dbReference type="EMBL" id="BAY53633.1"/>
    </source>
</evidence>
<dbReference type="Pfam" id="PF00498">
    <property type="entry name" value="FHA"/>
    <property type="match status" value="1"/>
</dbReference>
<organism evidence="2 3">
    <name type="scientific">Leptolyngbya boryana NIES-2135</name>
    <dbReference type="NCBI Taxonomy" id="1973484"/>
    <lineage>
        <taxon>Bacteria</taxon>
        <taxon>Bacillati</taxon>
        <taxon>Cyanobacteriota</taxon>
        <taxon>Cyanophyceae</taxon>
        <taxon>Leptolyngbyales</taxon>
        <taxon>Leptolyngbyaceae</taxon>
        <taxon>Leptolyngbya group</taxon>
        <taxon>Leptolyngbya</taxon>
    </lineage>
</organism>
<evidence type="ECO:0000313" key="3">
    <source>
        <dbReference type="Proteomes" id="UP000217895"/>
    </source>
</evidence>
<dbReference type="AlphaFoldDB" id="A0A1Z4JA88"/>
<dbReference type="Gene3D" id="2.60.200.20">
    <property type="match status" value="1"/>
</dbReference>
<name>A0A1Z4JA88_LEPBY</name>
<dbReference type="InterPro" id="IPR008984">
    <property type="entry name" value="SMAD_FHA_dom_sf"/>
</dbReference>
<evidence type="ECO:0000259" key="1">
    <source>
        <dbReference type="PROSITE" id="PS50006"/>
    </source>
</evidence>
<dbReference type="CDD" id="cd00060">
    <property type="entry name" value="FHA"/>
    <property type="match status" value="1"/>
</dbReference>
<dbReference type="InterPro" id="IPR000253">
    <property type="entry name" value="FHA_dom"/>
</dbReference>
<dbReference type="Proteomes" id="UP000217895">
    <property type="component" value="Chromosome"/>
</dbReference>